<feature type="compositionally biased region" description="Low complexity" evidence="1">
    <location>
        <begin position="22"/>
        <end position="44"/>
    </location>
</feature>
<keyword evidence="3" id="KW-1185">Reference proteome</keyword>
<reference evidence="2 3" key="1">
    <citation type="journal article" date="2018" name="MBio">
        <title>Comparative Genomics Reveals the Core Gene Toolbox for the Fungus-Insect Symbiosis.</title>
        <authorList>
            <person name="Wang Y."/>
            <person name="Stata M."/>
            <person name="Wang W."/>
            <person name="Stajich J.E."/>
            <person name="White M.M."/>
            <person name="Moncalvo J.M."/>
        </authorList>
    </citation>
    <scope>NUCLEOTIDE SEQUENCE [LARGE SCALE GENOMIC DNA]</scope>
    <source>
        <strain evidence="2 3">SC-DP-2</strain>
    </source>
</reference>
<sequence>MSSDRKNDYLNIPSNNLGEGKSGTSSTSSNFADKSISSSTVSSSRNTPREMSNTPGNSKSNTPLDRNFQSNSLYTGLMTPNAALAQDFASVSGSQSAFAKPDRQQSQKDQILFQPFAESKISEPTSSNTAFKNPPQVAGDIKSKSNINSGSFLPENNLQNLEPQVPNINSLGTGFRQAFRANETVLNNNLQSSQLPIQQDNTYSFGNPASPEPIIGINNHPQKMNFVTPTIPSFNNLENGTSYHPSMNTAQPLQKGFVEPIVQISDGNAVNFLLNDKQGIADVLQIEGNLEKQGLLYNNTTPIPNNNLQNPHVITQDPVSYLDNFTYANDIYGYGSNEINSFQGKFNNGSGMGDNTADSQFDQVWNNNDPDVWTTHSNAVLEQEFAMSEAWSHAWAETTRMNSELLKKKKSSQSLSSSTSDTSDTNGNQDGDQESKIKNRNAGSSNLHSPD</sequence>
<dbReference type="Proteomes" id="UP000245609">
    <property type="component" value="Unassembled WGS sequence"/>
</dbReference>
<organism evidence="2 3">
    <name type="scientific">Smittium megazygosporum</name>
    <dbReference type="NCBI Taxonomy" id="133381"/>
    <lineage>
        <taxon>Eukaryota</taxon>
        <taxon>Fungi</taxon>
        <taxon>Fungi incertae sedis</taxon>
        <taxon>Zoopagomycota</taxon>
        <taxon>Kickxellomycotina</taxon>
        <taxon>Harpellomycetes</taxon>
        <taxon>Harpellales</taxon>
        <taxon>Legeriomycetaceae</taxon>
        <taxon>Smittium</taxon>
    </lineage>
</organism>
<gene>
    <name evidence="2" type="ORF">BB560_002960</name>
</gene>
<feature type="region of interest" description="Disordered" evidence="1">
    <location>
        <begin position="406"/>
        <end position="451"/>
    </location>
</feature>
<feature type="region of interest" description="Disordered" evidence="1">
    <location>
        <begin position="1"/>
        <end position="72"/>
    </location>
</feature>
<dbReference type="OrthoDB" id="5600331at2759"/>
<feature type="compositionally biased region" description="Polar residues" evidence="1">
    <location>
        <begin position="45"/>
        <end position="72"/>
    </location>
</feature>
<comment type="caution">
    <text evidence="2">The sequence shown here is derived from an EMBL/GenBank/DDBJ whole genome shotgun (WGS) entry which is preliminary data.</text>
</comment>
<evidence type="ECO:0000313" key="3">
    <source>
        <dbReference type="Proteomes" id="UP000245609"/>
    </source>
</evidence>
<dbReference type="AlphaFoldDB" id="A0A2T9ZDA8"/>
<feature type="compositionally biased region" description="Polar residues" evidence="1">
    <location>
        <begin position="122"/>
        <end position="131"/>
    </location>
</feature>
<protein>
    <submittedName>
        <fullName evidence="2">Uncharacterized protein</fullName>
    </submittedName>
</protein>
<feature type="compositionally biased region" description="Polar residues" evidence="1">
    <location>
        <begin position="441"/>
        <end position="451"/>
    </location>
</feature>
<dbReference type="EMBL" id="MBFS01000402">
    <property type="protein sequence ID" value="PVV02583.1"/>
    <property type="molecule type" value="Genomic_DNA"/>
</dbReference>
<feature type="region of interest" description="Disordered" evidence="1">
    <location>
        <begin position="122"/>
        <end position="161"/>
    </location>
</feature>
<feature type="compositionally biased region" description="Polar residues" evidence="1">
    <location>
        <begin position="144"/>
        <end position="161"/>
    </location>
</feature>
<accession>A0A2T9ZDA8</accession>
<feature type="non-terminal residue" evidence="2">
    <location>
        <position position="451"/>
    </location>
</feature>
<evidence type="ECO:0000313" key="2">
    <source>
        <dbReference type="EMBL" id="PVV02583.1"/>
    </source>
</evidence>
<proteinExistence type="predicted"/>
<name>A0A2T9ZDA8_9FUNG</name>
<feature type="compositionally biased region" description="Low complexity" evidence="1">
    <location>
        <begin position="412"/>
        <end position="425"/>
    </location>
</feature>
<evidence type="ECO:0000256" key="1">
    <source>
        <dbReference type="SAM" id="MobiDB-lite"/>
    </source>
</evidence>